<accession>A0A7V2SZ26</accession>
<dbReference type="InterPro" id="IPR029061">
    <property type="entry name" value="THDP-binding"/>
</dbReference>
<proteinExistence type="predicted"/>
<dbReference type="InterPro" id="IPR011766">
    <property type="entry name" value="TPP_enzyme_TPP-bd"/>
</dbReference>
<evidence type="ECO:0000313" key="12">
    <source>
        <dbReference type="EMBL" id="HFC46862.1"/>
    </source>
</evidence>
<evidence type="ECO:0000256" key="2">
    <source>
        <dbReference type="ARBA" id="ARBA00001964"/>
    </source>
</evidence>
<organism evidence="12">
    <name type="scientific">Dissulfuribacter thermophilus</name>
    <dbReference type="NCBI Taxonomy" id="1156395"/>
    <lineage>
        <taxon>Bacteria</taxon>
        <taxon>Pseudomonadati</taxon>
        <taxon>Thermodesulfobacteriota</taxon>
        <taxon>Dissulfuribacteria</taxon>
        <taxon>Dissulfuribacterales</taxon>
        <taxon>Dissulfuribacteraceae</taxon>
        <taxon>Dissulfuribacter</taxon>
    </lineage>
</organism>
<dbReference type="InterPro" id="IPR011896">
    <property type="entry name" value="OFOB"/>
</dbReference>
<comment type="cofactor">
    <cofactor evidence="2">
        <name>thiamine diphosphate</name>
        <dbReference type="ChEBI" id="CHEBI:58937"/>
    </cofactor>
</comment>
<keyword evidence="8" id="KW-0411">Iron-sulfur</keyword>
<feature type="domain" description="Pyruvate ferredoxin oxidoreductase beta subunit C-terminal" evidence="11">
    <location>
        <begin position="203"/>
        <end position="268"/>
    </location>
</feature>
<dbReference type="GO" id="GO:0051536">
    <property type="term" value="F:iron-sulfur cluster binding"/>
    <property type="evidence" value="ECO:0007669"/>
    <property type="project" value="UniProtKB-KW"/>
</dbReference>
<comment type="cofactor">
    <cofactor evidence="1">
        <name>Mg(2+)</name>
        <dbReference type="ChEBI" id="CHEBI:18420"/>
    </cofactor>
</comment>
<evidence type="ECO:0000256" key="3">
    <source>
        <dbReference type="ARBA" id="ARBA00001966"/>
    </source>
</evidence>
<dbReference type="InterPro" id="IPR032686">
    <property type="entry name" value="PFO_beta_C"/>
</dbReference>
<comment type="caution">
    <text evidence="12">The sequence shown here is derived from an EMBL/GenBank/DDBJ whole genome shotgun (WGS) entry which is preliminary data.</text>
</comment>
<dbReference type="SUPFAM" id="SSF52518">
    <property type="entry name" value="Thiamin diphosphate-binding fold (THDP-binding)"/>
    <property type="match status" value="1"/>
</dbReference>
<name>A0A7V2SZ26_9BACT</name>
<keyword evidence="6" id="KW-0560">Oxidoreductase</keyword>
<dbReference type="Gene3D" id="3.40.50.970">
    <property type="match status" value="1"/>
</dbReference>
<evidence type="ECO:0000259" key="10">
    <source>
        <dbReference type="Pfam" id="PF02775"/>
    </source>
</evidence>
<dbReference type="GO" id="GO:0046872">
    <property type="term" value="F:metal ion binding"/>
    <property type="evidence" value="ECO:0007669"/>
    <property type="project" value="UniProtKB-KW"/>
</dbReference>
<dbReference type="PANTHER" id="PTHR48084:SF4">
    <property type="entry name" value="2-OXOGLUTARATE OXIDOREDUCTASE SUBUNIT KORB"/>
    <property type="match status" value="1"/>
</dbReference>
<dbReference type="EMBL" id="DRND01000254">
    <property type="protein sequence ID" value="HFC46862.1"/>
    <property type="molecule type" value="Genomic_DNA"/>
</dbReference>
<evidence type="ECO:0000256" key="7">
    <source>
        <dbReference type="ARBA" id="ARBA00023004"/>
    </source>
</evidence>
<dbReference type="Proteomes" id="UP000885797">
    <property type="component" value="Unassembled WGS sequence"/>
</dbReference>
<keyword evidence="5" id="KW-0460">Magnesium</keyword>
<dbReference type="GO" id="GO:0045333">
    <property type="term" value="P:cellular respiration"/>
    <property type="evidence" value="ECO:0007669"/>
    <property type="project" value="UniProtKB-ARBA"/>
</dbReference>
<keyword evidence="4" id="KW-0479">Metal-binding</keyword>
<dbReference type="GO" id="GO:0044281">
    <property type="term" value="P:small molecule metabolic process"/>
    <property type="evidence" value="ECO:0007669"/>
    <property type="project" value="UniProtKB-ARBA"/>
</dbReference>
<evidence type="ECO:0000259" key="11">
    <source>
        <dbReference type="Pfam" id="PF12367"/>
    </source>
</evidence>
<evidence type="ECO:0000256" key="8">
    <source>
        <dbReference type="ARBA" id="ARBA00023014"/>
    </source>
</evidence>
<protein>
    <submittedName>
        <fullName evidence="12">2-oxoacid:ferredoxin oxidoreductase subunit beta</fullName>
    </submittedName>
</protein>
<evidence type="ECO:0000256" key="1">
    <source>
        <dbReference type="ARBA" id="ARBA00001946"/>
    </source>
</evidence>
<evidence type="ECO:0000256" key="6">
    <source>
        <dbReference type="ARBA" id="ARBA00023002"/>
    </source>
</evidence>
<dbReference type="GO" id="GO:0016625">
    <property type="term" value="F:oxidoreductase activity, acting on the aldehyde or oxo group of donors, iron-sulfur protein as acceptor"/>
    <property type="evidence" value="ECO:0007669"/>
    <property type="project" value="UniProtKB-ARBA"/>
</dbReference>
<dbReference type="GO" id="GO:0030976">
    <property type="term" value="F:thiamine pyrophosphate binding"/>
    <property type="evidence" value="ECO:0007669"/>
    <property type="project" value="InterPro"/>
</dbReference>
<evidence type="ECO:0000256" key="9">
    <source>
        <dbReference type="ARBA" id="ARBA00023052"/>
    </source>
</evidence>
<keyword evidence="9" id="KW-0786">Thiamine pyrophosphate</keyword>
<keyword evidence="7" id="KW-0408">Iron</keyword>
<sequence length="289" mass="31934">MKDIKALGTYAENTWCPGCGNFGILSALKGAIKELQEDGVPIERVVMVSGIGCHAKIVDYVDVNSFYSLHGRVIPPLTGIKLANQDLIAIGHAGDGDAYGEGLEHLIFAAKRNLDVTFIVHNNRVYGLTTGQFTPTSPLGFKGRSTPGGSPEEPINPLELLLASGATFVARGYSGKVQHLKGLILAGIRHRGFAFIDVLQPCFTFFNTYEFYNKLVEVIEDANNENYRPIEEAYRLVRAWSYDLSETRIPIGIFYTSKRPTFEERLQTKKDRDSLDRESAIGAILESMV</sequence>
<evidence type="ECO:0000256" key="4">
    <source>
        <dbReference type="ARBA" id="ARBA00022723"/>
    </source>
</evidence>
<dbReference type="InterPro" id="IPR051457">
    <property type="entry name" value="2-oxoacid:Fd_oxidoreductase"/>
</dbReference>
<dbReference type="NCBIfam" id="TIGR02177">
    <property type="entry name" value="PorB_KorB"/>
    <property type="match status" value="1"/>
</dbReference>
<dbReference type="CDD" id="cd03375">
    <property type="entry name" value="TPP_OGFOR"/>
    <property type="match status" value="1"/>
</dbReference>
<gene>
    <name evidence="12" type="ORF">ENJ63_03165</name>
</gene>
<reference evidence="12" key="1">
    <citation type="journal article" date="2020" name="mSystems">
        <title>Genome- and Community-Level Interaction Insights into Carbon Utilization and Element Cycling Functions of Hydrothermarchaeota in Hydrothermal Sediment.</title>
        <authorList>
            <person name="Zhou Z."/>
            <person name="Liu Y."/>
            <person name="Xu W."/>
            <person name="Pan J."/>
            <person name="Luo Z.H."/>
            <person name="Li M."/>
        </authorList>
    </citation>
    <scope>NUCLEOTIDE SEQUENCE [LARGE SCALE GENOMIC DNA]</scope>
    <source>
        <strain evidence="12">HyVt-503</strain>
    </source>
</reference>
<dbReference type="Pfam" id="PF12367">
    <property type="entry name" value="PFO_beta_C"/>
    <property type="match status" value="1"/>
</dbReference>
<feature type="domain" description="Thiamine pyrophosphate enzyme TPP-binding" evidence="10">
    <location>
        <begin position="51"/>
        <end position="198"/>
    </location>
</feature>
<comment type="cofactor">
    <cofactor evidence="3">
        <name>[4Fe-4S] cluster</name>
        <dbReference type="ChEBI" id="CHEBI:49883"/>
    </cofactor>
</comment>
<dbReference type="Pfam" id="PF02775">
    <property type="entry name" value="TPP_enzyme_C"/>
    <property type="match status" value="1"/>
</dbReference>
<evidence type="ECO:0000256" key="5">
    <source>
        <dbReference type="ARBA" id="ARBA00022842"/>
    </source>
</evidence>
<dbReference type="AlphaFoldDB" id="A0A7V2SZ26"/>
<dbReference type="PANTHER" id="PTHR48084">
    <property type="entry name" value="2-OXOGLUTARATE OXIDOREDUCTASE SUBUNIT KORB-RELATED"/>
    <property type="match status" value="1"/>
</dbReference>